<proteinExistence type="predicted"/>
<evidence type="ECO:0000313" key="1">
    <source>
        <dbReference type="EMBL" id="SOD98936.1"/>
    </source>
</evidence>
<keyword evidence="2" id="KW-1185">Reference proteome</keyword>
<evidence type="ECO:0000313" key="2">
    <source>
        <dbReference type="Proteomes" id="UP000219621"/>
    </source>
</evidence>
<dbReference type="RefSeq" id="WP_097280548.1">
    <property type="nucleotide sequence ID" value="NZ_OCNJ01000008.1"/>
</dbReference>
<dbReference type="Proteomes" id="UP000219621">
    <property type="component" value="Unassembled WGS sequence"/>
</dbReference>
<sequence length="85" mass="9673">MKITVDVDCTPEEARTFLGLPDVKPMQDAMLQEIQSRMMQNLQAMEPEALYRTWLPASVQGFEQMQKFFWSQLNRSAGGGSTSDK</sequence>
<organism evidence="1 2">
    <name type="scientific">Caenispirillum bisanense</name>
    <dbReference type="NCBI Taxonomy" id="414052"/>
    <lineage>
        <taxon>Bacteria</taxon>
        <taxon>Pseudomonadati</taxon>
        <taxon>Pseudomonadota</taxon>
        <taxon>Alphaproteobacteria</taxon>
        <taxon>Rhodospirillales</taxon>
        <taxon>Novispirillaceae</taxon>
        <taxon>Caenispirillum</taxon>
    </lineage>
</organism>
<protein>
    <recommendedName>
        <fullName evidence="3">Ribosomal protein S1</fullName>
    </recommendedName>
</protein>
<name>A0A286GUT6_9PROT</name>
<reference evidence="1 2" key="1">
    <citation type="submission" date="2017-09" db="EMBL/GenBank/DDBJ databases">
        <authorList>
            <person name="Ehlers B."/>
            <person name="Leendertz F.H."/>
        </authorList>
    </citation>
    <scope>NUCLEOTIDE SEQUENCE [LARGE SCALE GENOMIC DNA]</scope>
    <source>
        <strain evidence="1 2">USBA 140</strain>
    </source>
</reference>
<dbReference type="AlphaFoldDB" id="A0A286GUT6"/>
<dbReference type="Pfam" id="PF20099">
    <property type="entry name" value="DUF6489"/>
    <property type="match status" value="1"/>
</dbReference>
<accession>A0A286GUT6</accession>
<gene>
    <name evidence="1" type="ORF">SAMN05421508_108149</name>
</gene>
<dbReference type="InterPro" id="IPR045502">
    <property type="entry name" value="DUF6489"/>
</dbReference>
<dbReference type="EMBL" id="OCNJ01000008">
    <property type="protein sequence ID" value="SOD98936.1"/>
    <property type="molecule type" value="Genomic_DNA"/>
</dbReference>
<dbReference type="OrthoDB" id="5740990at2"/>
<evidence type="ECO:0008006" key="3">
    <source>
        <dbReference type="Google" id="ProtNLM"/>
    </source>
</evidence>